<dbReference type="AlphaFoldDB" id="A0A126UWP3"/>
<name>A0A126UWP3_9RHOB</name>
<dbReference type="Pfam" id="PF03724">
    <property type="entry name" value="META"/>
    <property type="match status" value="1"/>
</dbReference>
<feature type="domain" description="DUF306" evidence="2">
    <location>
        <begin position="134"/>
        <end position="240"/>
    </location>
</feature>
<evidence type="ECO:0000313" key="4">
    <source>
        <dbReference type="Proteomes" id="UP000070371"/>
    </source>
</evidence>
<evidence type="ECO:0000259" key="2">
    <source>
        <dbReference type="Pfam" id="PF03724"/>
    </source>
</evidence>
<dbReference type="EMBL" id="CP014327">
    <property type="protein sequence ID" value="AML50492.1"/>
    <property type="molecule type" value="Genomic_DNA"/>
</dbReference>
<reference evidence="3 4" key="1">
    <citation type="submission" date="2016-02" db="EMBL/GenBank/DDBJ databases">
        <title>Complete genome sequence of Halocynthiibacter arcticus PAMC 20958t from arctic marine sediment.</title>
        <authorList>
            <person name="Lee Y.M."/>
            <person name="Baek K."/>
            <person name="Lee H.K."/>
            <person name="Shin S.C."/>
        </authorList>
    </citation>
    <scope>NUCLEOTIDE SEQUENCE [LARGE SCALE GENOMIC DNA]</scope>
    <source>
        <strain evidence="3">PAMC 20958</strain>
    </source>
</reference>
<evidence type="ECO:0000313" key="3">
    <source>
        <dbReference type="EMBL" id="AML50492.1"/>
    </source>
</evidence>
<feature type="signal peptide" evidence="1">
    <location>
        <begin position="1"/>
        <end position="24"/>
    </location>
</feature>
<dbReference type="Gene3D" id="2.40.128.270">
    <property type="match status" value="1"/>
</dbReference>
<dbReference type="InterPro" id="IPR005184">
    <property type="entry name" value="DUF306_Meta_HslJ"/>
</dbReference>
<protein>
    <recommendedName>
        <fullName evidence="2">DUF306 domain-containing protein</fullName>
    </recommendedName>
</protein>
<organism evidence="3 4">
    <name type="scientific">Falsihalocynthiibacter arcticus</name>
    <dbReference type="NCBI Taxonomy" id="1579316"/>
    <lineage>
        <taxon>Bacteria</taxon>
        <taxon>Pseudomonadati</taxon>
        <taxon>Pseudomonadota</taxon>
        <taxon>Alphaproteobacteria</taxon>
        <taxon>Rhodobacterales</taxon>
        <taxon>Roseobacteraceae</taxon>
        <taxon>Falsihalocynthiibacter</taxon>
    </lineage>
</organism>
<accession>A0A126UWP3</accession>
<dbReference type="Pfam" id="PF09619">
    <property type="entry name" value="YscW"/>
    <property type="match status" value="1"/>
</dbReference>
<dbReference type="STRING" id="1579316.RC74_03700"/>
<dbReference type="KEGG" id="hat:RC74_03700"/>
<proteinExistence type="predicted"/>
<dbReference type="PANTHER" id="PTHR38013:SF1">
    <property type="entry name" value="GLYCOPROTEIN_POLYSACCHARIDE METABOLISM"/>
    <property type="match status" value="1"/>
</dbReference>
<dbReference type="InterPro" id="IPR053196">
    <property type="entry name" value="Lipoprotein_YbaY-like"/>
</dbReference>
<gene>
    <name evidence="3" type="ORF">RC74_03700</name>
</gene>
<dbReference type="Proteomes" id="UP000070371">
    <property type="component" value="Chromosome"/>
</dbReference>
<dbReference type="RefSeq" id="WP_039001638.1">
    <property type="nucleotide sequence ID" value="NZ_CP014327.1"/>
</dbReference>
<evidence type="ECO:0000256" key="1">
    <source>
        <dbReference type="SAM" id="SignalP"/>
    </source>
</evidence>
<dbReference type="OrthoDB" id="9809132at2"/>
<dbReference type="InterPro" id="IPR039366">
    <property type="entry name" value="Pilotin"/>
</dbReference>
<keyword evidence="4" id="KW-1185">Reference proteome</keyword>
<sequence>MDYPFKTISLACATVALSTFAATAGTVSGTVTYLERIALPPEATLTVRLLDVSRADAPSMELSTKVYALNGVPQPFSLEYDDNMIDPRFTYSVDAEIEHMDEVLFRSTSAYLVITRDAPSEVDIVVQKMPSPRATLEDTSWVVTSIGGNVIVADRVPMVEFAQNGAFAIQTTCNNLGGEAEIGEGTITFPTNMPTTMMACEDPYMRLQGDITEALLQVTGYTLSDTMLAFTNEAGIEVMEMQESK</sequence>
<dbReference type="PANTHER" id="PTHR38013">
    <property type="entry name" value="GLYCOPROTEIN/POLYSACCHARIDE METABOLISM"/>
    <property type="match status" value="1"/>
</dbReference>
<keyword evidence="1" id="KW-0732">Signal</keyword>
<feature type="chain" id="PRO_5007443504" description="DUF306 domain-containing protein" evidence="1">
    <location>
        <begin position="25"/>
        <end position="245"/>
    </location>
</feature>
<dbReference type="InterPro" id="IPR038670">
    <property type="entry name" value="HslJ-like_sf"/>
</dbReference>